<evidence type="ECO:0000313" key="13">
    <source>
        <dbReference type="Proteomes" id="UP001285921"/>
    </source>
</evidence>
<dbReference type="Proteomes" id="UP001285921">
    <property type="component" value="Unassembled WGS sequence"/>
</dbReference>
<dbReference type="RefSeq" id="WP_317981030.1">
    <property type="nucleotide sequence ID" value="NZ_BTCL01000015.1"/>
</dbReference>
<keyword evidence="5 11" id="KW-0808">Transferase</keyword>
<comment type="catalytic activity">
    <reaction evidence="10 11">
        <text>L-threonyl-[protein] + FAD = FMN-L-threonyl-[protein] + AMP + H(+)</text>
        <dbReference type="Rhea" id="RHEA:36847"/>
        <dbReference type="Rhea" id="RHEA-COMP:11060"/>
        <dbReference type="Rhea" id="RHEA-COMP:11061"/>
        <dbReference type="ChEBI" id="CHEBI:15378"/>
        <dbReference type="ChEBI" id="CHEBI:30013"/>
        <dbReference type="ChEBI" id="CHEBI:57692"/>
        <dbReference type="ChEBI" id="CHEBI:74257"/>
        <dbReference type="ChEBI" id="CHEBI:456215"/>
        <dbReference type="EC" id="2.7.1.180"/>
    </reaction>
</comment>
<proteinExistence type="inferred from homology"/>
<dbReference type="PANTHER" id="PTHR30040:SF2">
    <property type="entry name" value="FAD:PROTEIN FMN TRANSFERASE"/>
    <property type="match status" value="1"/>
</dbReference>
<comment type="cofactor">
    <cofactor evidence="1">
        <name>Mg(2+)</name>
        <dbReference type="ChEBI" id="CHEBI:18420"/>
    </cofactor>
</comment>
<dbReference type="SUPFAM" id="SSF143631">
    <property type="entry name" value="ApbE-like"/>
    <property type="match status" value="1"/>
</dbReference>
<dbReference type="InterPro" id="IPR003374">
    <property type="entry name" value="ApbE-like_sf"/>
</dbReference>
<evidence type="ECO:0000256" key="5">
    <source>
        <dbReference type="ARBA" id="ARBA00022679"/>
    </source>
</evidence>
<keyword evidence="8 11" id="KW-0460">Magnesium</keyword>
<dbReference type="InterPro" id="IPR024932">
    <property type="entry name" value="ApbE"/>
</dbReference>
<evidence type="ECO:0000256" key="1">
    <source>
        <dbReference type="ARBA" id="ARBA00001946"/>
    </source>
</evidence>
<evidence type="ECO:0000256" key="7">
    <source>
        <dbReference type="ARBA" id="ARBA00022827"/>
    </source>
</evidence>
<keyword evidence="6 11" id="KW-0479">Metal-binding</keyword>
<evidence type="ECO:0000256" key="6">
    <source>
        <dbReference type="ARBA" id="ARBA00022723"/>
    </source>
</evidence>
<evidence type="ECO:0000313" key="12">
    <source>
        <dbReference type="EMBL" id="GMK46886.1"/>
    </source>
</evidence>
<evidence type="ECO:0000256" key="8">
    <source>
        <dbReference type="ARBA" id="ARBA00022842"/>
    </source>
</evidence>
<evidence type="ECO:0000256" key="11">
    <source>
        <dbReference type="PIRNR" id="PIRNR006268"/>
    </source>
</evidence>
<sequence>MALHRFQAMNSQFFTKGLHEGAQAMAESWITVVEEKLSRFNPRSELSQMNRSAGQPFSASTLLYEVMAEANRYYEATDGLFNPYMGHVIRELGYSGTFESLAEKPAHAKPVFAANPFDCEQPLILDPGTRALTLNLKLAVDLGGFAKGWSAHQLSLMIQHAGVRSGAIGAGGDIALWGVPDEGWSVGIGDPWETSRDLMTLRVRYPAGIATSNTVRRQWKDSAGHSRHHIIHPRTGAPVESDLAQVTLFAPNLADAEVYAKCVLLLGREQGFEWLAGNHPACAAVGVLHDGSIRTVGAIGQYAEERGLCV</sequence>
<evidence type="ECO:0000256" key="4">
    <source>
        <dbReference type="ARBA" id="ARBA00022630"/>
    </source>
</evidence>
<gene>
    <name evidence="12" type="ORF">PghCCS26_40150</name>
</gene>
<evidence type="ECO:0000256" key="3">
    <source>
        <dbReference type="ARBA" id="ARBA00016337"/>
    </source>
</evidence>
<dbReference type="EC" id="2.7.1.180" evidence="2 11"/>
<evidence type="ECO:0000256" key="10">
    <source>
        <dbReference type="ARBA" id="ARBA00048540"/>
    </source>
</evidence>
<evidence type="ECO:0000256" key="9">
    <source>
        <dbReference type="ARBA" id="ARBA00031306"/>
    </source>
</evidence>
<dbReference type="Gene3D" id="3.10.520.10">
    <property type="entry name" value="ApbE-like domains"/>
    <property type="match status" value="1"/>
</dbReference>
<keyword evidence="4 11" id="KW-0285">Flavoprotein</keyword>
<comment type="similarity">
    <text evidence="11">Belongs to the ApbE family.</text>
</comment>
<keyword evidence="13" id="KW-1185">Reference proteome</keyword>
<dbReference type="PIRSF" id="PIRSF006268">
    <property type="entry name" value="ApbE"/>
    <property type="match status" value="1"/>
</dbReference>
<dbReference type="Pfam" id="PF02424">
    <property type="entry name" value="ApbE"/>
    <property type="match status" value="1"/>
</dbReference>
<protein>
    <recommendedName>
        <fullName evidence="3 11">FAD:protein FMN transferase</fullName>
        <ecNumber evidence="2 11">2.7.1.180</ecNumber>
    </recommendedName>
    <alternativeName>
        <fullName evidence="9 11">Flavin transferase</fullName>
    </alternativeName>
</protein>
<evidence type="ECO:0000256" key="2">
    <source>
        <dbReference type="ARBA" id="ARBA00011955"/>
    </source>
</evidence>
<organism evidence="12 13">
    <name type="scientific">Paenibacillus glycanilyticus</name>
    <dbReference type="NCBI Taxonomy" id="126569"/>
    <lineage>
        <taxon>Bacteria</taxon>
        <taxon>Bacillati</taxon>
        <taxon>Bacillota</taxon>
        <taxon>Bacilli</taxon>
        <taxon>Bacillales</taxon>
        <taxon>Paenibacillaceae</taxon>
        <taxon>Paenibacillus</taxon>
    </lineage>
</organism>
<name>A0ABQ6NP78_9BACL</name>
<dbReference type="EMBL" id="BTCL01000015">
    <property type="protein sequence ID" value="GMK46886.1"/>
    <property type="molecule type" value="Genomic_DNA"/>
</dbReference>
<dbReference type="PANTHER" id="PTHR30040">
    <property type="entry name" value="THIAMINE BIOSYNTHESIS LIPOPROTEIN APBE"/>
    <property type="match status" value="1"/>
</dbReference>
<keyword evidence="7 11" id="KW-0274">FAD</keyword>
<comment type="caution">
    <text evidence="12">The sequence shown here is derived from an EMBL/GenBank/DDBJ whole genome shotgun (WGS) entry which is preliminary data.</text>
</comment>
<dbReference type="GO" id="GO:0016740">
    <property type="term" value="F:transferase activity"/>
    <property type="evidence" value="ECO:0007669"/>
    <property type="project" value="UniProtKB-KW"/>
</dbReference>
<accession>A0ABQ6NP78</accession>
<reference evidence="12 13" key="1">
    <citation type="submission" date="2023-05" db="EMBL/GenBank/DDBJ databases">
        <title>Draft genome of Paenibacillus sp. CCS26.</title>
        <authorList>
            <person name="Akita H."/>
            <person name="Shinto Y."/>
            <person name="Kimura Z."/>
        </authorList>
    </citation>
    <scope>NUCLEOTIDE SEQUENCE [LARGE SCALE GENOMIC DNA]</scope>
    <source>
        <strain evidence="12 13">CCS26</strain>
    </source>
</reference>